<reference evidence="2 3" key="1">
    <citation type="journal article" date="2024" name="G3 (Bethesda)">
        <title>Genome assembly of Hibiscus sabdariffa L. provides insights into metabolisms of medicinal natural products.</title>
        <authorList>
            <person name="Kim T."/>
        </authorList>
    </citation>
    <scope>NUCLEOTIDE SEQUENCE [LARGE SCALE GENOMIC DNA]</scope>
    <source>
        <strain evidence="2">TK-2024</strain>
        <tissue evidence="2">Old leaves</tissue>
    </source>
</reference>
<gene>
    <name evidence="2" type="ORF">V6N12_011829</name>
</gene>
<proteinExistence type="predicted"/>
<evidence type="ECO:0000313" key="2">
    <source>
        <dbReference type="EMBL" id="KAK8518577.1"/>
    </source>
</evidence>
<dbReference type="Proteomes" id="UP001472677">
    <property type="component" value="Unassembled WGS sequence"/>
</dbReference>
<comment type="caution">
    <text evidence="2">The sequence shown here is derived from an EMBL/GenBank/DDBJ whole genome shotgun (WGS) entry which is preliminary data.</text>
</comment>
<organism evidence="2 3">
    <name type="scientific">Hibiscus sabdariffa</name>
    <name type="common">roselle</name>
    <dbReference type="NCBI Taxonomy" id="183260"/>
    <lineage>
        <taxon>Eukaryota</taxon>
        <taxon>Viridiplantae</taxon>
        <taxon>Streptophyta</taxon>
        <taxon>Embryophyta</taxon>
        <taxon>Tracheophyta</taxon>
        <taxon>Spermatophyta</taxon>
        <taxon>Magnoliopsida</taxon>
        <taxon>eudicotyledons</taxon>
        <taxon>Gunneridae</taxon>
        <taxon>Pentapetalae</taxon>
        <taxon>rosids</taxon>
        <taxon>malvids</taxon>
        <taxon>Malvales</taxon>
        <taxon>Malvaceae</taxon>
        <taxon>Malvoideae</taxon>
        <taxon>Hibiscus</taxon>
    </lineage>
</organism>
<evidence type="ECO:0000256" key="1">
    <source>
        <dbReference type="SAM" id="MobiDB-lite"/>
    </source>
</evidence>
<accession>A0ABR2CGS5</accession>
<feature type="compositionally biased region" description="Polar residues" evidence="1">
    <location>
        <begin position="65"/>
        <end position="76"/>
    </location>
</feature>
<feature type="region of interest" description="Disordered" evidence="1">
    <location>
        <begin position="63"/>
        <end position="88"/>
    </location>
</feature>
<sequence length="198" mass="21876">MKQHLVGGFTSVHKCPQCPEHVREEVNAFMLKKEETKITNLMSSQNFSYDVDDHDEEEKLEVLNSGGNKDNSSQRSGIPLPKKPRAKGPMDLFVAPEANPHKEGSVQAASDKQLRDATCGKIARFFYDAGIAFNAASYPSFTEMCEGKDVTTSSVSFTLRSAHQALSHHDDEVEEDIGEDGDYRLDGDDFCLDGGDLE</sequence>
<protein>
    <submittedName>
        <fullName evidence="2">Uncharacterized protein</fullName>
    </submittedName>
</protein>
<evidence type="ECO:0000313" key="3">
    <source>
        <dbReference type="Proteomes" id="UP001472677"/>
    </source>
</evidence>
<dbReference type="EMBL" id="JBBPBM010000052">
    <property type="protein sequence ID" value="KAK8518577.1"/>
    <property type="molecule type" value="Genomic_DNA"/>
</dbReference>
<keyword evidence="3" id="KW-1185">Reference proteome</keyword>
<name>A0ABR2CGS5_9ROSI</name>